<dbReference type="OrthoDB" id="432096at2759"/>
<sequence length="184" mass="19679">MDSDEHPSLAELVGVAAALQARLQLLRQQAEQLCFLPGAAAATKLSICISKEALLASFIMRTLSKGAEQYDVSDILKNLHDAGSVAAEGPKDLTLWSYRAQLLQHVADKTLAFDPPLRGGVATVINDMIGRSNANSFKPELLEQMQQLQKENDQLRLLAAGADTQGVCDVDAITCVPHPGTDGS</sequence>
<comment type="caution">
    <text evidence="2">The sequence shown here is derived from an EMBL/GenBank/DDBJ whole genome shotgun (WGS) entry which is preliminary data.</text>
</comment>
<proteinExistence type="predicted"/>
<reference evidence="2 3" key="1">
    <citation type="submission" date="2016-02" db="EMBL/GenBank/DDBJ databases">
        <title>Genome analysis of coral dinoflagellate symbionts highlights evolutionary adaptations to a symbiotic lifestyle.</title>
        <authorList>
            <person name="Aranda M."/>
            <person name="Li Y."/>
            <person name="Liew Y.J."/>
            <person name="Baumgarten S."/>
            <person name="Simakov O."/>
            <person name="Wilson M."/>
            <person name="Piel J."/>
            <person name="Ashoor H."/>
            <person name="Bougouffa S."/>
            <person name="Bajic V.B."/>
            <person name="Ryu T."/>
            <person name="Ravasi T."/>
            <person name="Bayer T."/>
            <person name="Micklem G."/>
            <person name="Kim H."/>
            <person name="Bhak J."/>
            <person name="Lajeunesse T.C."/>
            <person name="Voolstra C.R."/>
        </authorList>
    </citation>
    <scope>NUCLEOTIDE SEQUENCE [LARGE SCALE GENOMIC DNA]</scope>
    <source>
        <strain evidence="2 3">CCMP2467</strain>
    </source>
</reference>
<dbReference type="EMBL" id="LSRX01000668">
    <property type="protein sequence ID" value="OLP91367.1"/>
    <property type="molecule type" value="Genomic_DNA"/>
</dbReference>
<accession>A0A1Q9D8B9</accession>
<protein>
    <submittedName>
        <fullName evidence="2">Uncharacterized protein</fullName>
    </submittedName>
</protein>
<dbReference type="Proteomes" id="UP000186817">
    <property type="component" value="Unassembled WGS sequence"/>
</dbReference>
<gene>
    <name evidence="2" type="ORF">AK812_SmicGene26943</name>
</gene>
<feature type="coiled-coil region" evidence="1">
    <location>
        <begin position="138"/>
        <end position="165"/>
    </location>
</feature>
<keyword evidence="1" id="KW-0175">Coiled coil</keyword>
<evidence type="ECO:0000256" key="1">
    <source>
        <dbReference type="SAM" id="Coils"/>
    </source>
</evidence>
<organism evidence="2 3">
    <name type="scientific">Symbiodinium microadriaticum</name>
    <name type="common">Dinoflagellate</name>
    <name type="synonym">Zooxanthella microadriatica</name>
    <dbReference type="NCBI Taxonomy" id="2951"/>
    <lineage>
        <taxon>Eukaryota</taxon>
        <taxon>Sar</taxon>
        <taxon>Alveolata</taxon>
        <taxon>Dinophyceae</taxon>
        <taxon>Suessiales</taxon>
        <taxon>Symbiodiniaceae</taxon>
        <taxon>Symbiodinium</taxon>
    </lineage>
</organism>
<dbReference type="AlphaFoldDB" id="A0A1Q9D8B9"/>
<name>A0A1Q9D8B9_SYMMI</name>
<keyword evidence="3" id="KW-1185">Reference proteome</keyword>
<evidence type="ECO:0000313" key="2">
    <source>
        <dbReference type="EMBL" id="OLP91367.1"/>
    </source>
</evidence>
<evidence type="ECO:0000313" key="3">
    <source>
        <dbReference type="Proteomes" id="UP000186817"/>
    </source>
</evidence>